<keyword evidence="2" id="KW-1185">Reference proteome</keyword>
<dbReference type="RefSeq" id="XP_069202540.1">
    <property type="nucleotide sequence ID" value="XM_069348447.1"/>
</dbReference>
<dbReference type="Gene3D" id="3.30.450.40">
    <property type="match status" value="1"/>
</dbReference>
<evidence type="ECO:0000313" key="1">
    <source>
        <dbReference type="EMBL" id="KAL1306267.1"/>
    </source>
</evidence>
<sequence>MPTNMNVEDMTPTQRARYESKREHEFYSYYEPIRALNASELAWTDLNSPEAVSAHRPSSSPDKALTAFCQLAAIRLGMRRAMVFFFDIDSAYILAEATRTLSLQDDDLYEAKDELWLGATKIPRGFSVCEHTVNLPANGGSNSRDDNSDVIHIINNLSEDTRFCNRPYVTGGPKARFYAGVPITTSKGLNIGAFRAR</sequence>
<dbReference type="GeneID" id="95978056"/>
<dbReference type="Proteomes" id="UP001562354">
    <property type="component" value="Unassembled WGS sequence"/>
</dbReference>
<reference evidence="1 2" key="1">
    <citation type="submission" date="2024-07" db="EMBL/GenBank/DDBJ databases">
        <title>Draft sequence of the Neodothiora populina.</title>
        <authorList>
            <person name="Drown D.D."/>
            <person name="Schuette U.S."/>
            <person name="Buechlein A.B."/>
            <person name="Rusch D.R."/>
            <person name="Winton L.W."/>
            <person name="Adams G.A."/>
        </authorList>
    </citation>
    <scope>NUCLEOTIDE SEQUENCE [LARGE SCALE GENOMIC DNA]</scope>
    <source>
        <strain evidence="1 2">CPC 39397</strain>
    </source>
</reference>
<dbReference type="PANTHER" id="PTHR43102:SF2">
    <property type="entry name" value="GAF DOMAIN-CONTAINING PROTEIN"/>
    <property type="match status" value="1"/>
</dbReference>
<organism evidence="1 2">
    <name type="scientific">Neodothiora populina</name>
    <dbReference type="NCBI Taxonomy" id="2781224"/>
    <lineage>
        <taxon>Eukaryota</taxon>
        <taxon>Fungi</taxon>
        <taxon>Dikarya</taxon>
        <taxon>Ascomycota</taxon>
        <taxon>Pezizomycotina</taxon>
        <taxon>Dothideomycetes</taxon>
        <taxon>Dothideomycetidae</taxon>
        <taxon>Dothideales</taxon>
        <taxon>Dothioraceae</taxon>
        <taxon>Neodothiora</taxon>
    </lineage>
</organism>
<gene>
    <name evidence="1" type="ORF">AAFC00_004356</name>
</gene>
<evidence type="ECO:0000313" key="2">
    <source>
        <dbReference type="Proteomes" id="UP001562354"/>
    </source>
</evidence>
<dbReference type="SUPFAM" id="SSF55781">
    <property type="entry name" value="GAF domain-like"/>
    <property type="match status" value="1"/>
</dbReference>
<dbReference type="PANTHER" id="PTHR43102">
    <property type="entry name" value="SLR1143 PROTEIN"/>
    <property type="match status" value="1"/>
</dbReference>
<dbReference type="InterPro" id="IPR029016">
    <property type="entry name" value="GAF-like_dom_sf"/>
</dbReference>
<evidence type="ECO:0008006" key="3">
    <source>
        <dbReference type="Google" id="ProtNLM"/>
    </source>
</evidence>
<proteinExistence type="predicted"/>
<comment type="caution">
    <text evidence="1">The sequence shown here is derived from an EMBL/GenBank/DDBJ whole genome shotgun (WGS) entry which is preliminary data.</text>
</comment>
<accession>A0ABR3PJH8</accession>
<name>A0ABR3PJH8_9PEZI</name>
<protein>
    <recommendedName>
        <fullName evidence="3">GAF domain-containing protein</fullName>
    </recommendedName>
</protein>
<dbReference type="EMBL" id="JBFMKM010000005">
    <property type="protein sequence ID" value="KAL1306267.1"/>
    <property type="molecule type" value="Genomic_DNA"/>
</dbReference>